<sequence length="127" mass="14280">MEEYCRKRVKEGNEAYIYAGGNGKGGWGTNPTTMYTGISLSYYEGRFSMTVYESCWKVALILPEGSDDLNRISKETVEVIAVNMPNSMEVAGTTWQKWKLSVKELESLTGLDFFSALPQSVQDKLEK</sequence>
<feature type="domain" description="DNA/RNA non-specific endonuclease/pyrophosphatase/phosphodiesterase" evidence="1">
    <location>
        <begin position="2"/>
        <end position="119"/>
    </location>
</feature>
<proteinExistence type="predicted"/>
<name>A0A2S7IQA7_9BACT</name>
<evidence type="ECO:0000259" key="1">
    <source>
        <dbReference type="Pfam" id="PF01223"/>
    </source>
</evidence>
<dbReference type="Proteomes" id="UP000239590">
    <property type="component" value="Unassembled WGS sequence"/>
</dbReference>
<dbReference type="GO" id="GO:0016787">
    <property type="term" value="F:hydrolase activity"/>
    <property type="evidence" value="ECO:0007669"/>
    <property type="project" value="InterPro"/>
</dbReference>
<evidence type="ECO:0000313" key="3">
    <source>
        <dbReference type="Proteomes" id="UP000239590"/>
    </source>
</evidence>
<dbReference type="InterPro" id="IPR044925">
    <property type="entry name" value="His-Me_finger_sf"/>
</dbReference>
<dbReference type="OrthoDB" id="9811262at2"/>
<dbReference type="GO" id="GO:0003676">
    <property type="term" value="F:nucleic acid binding"/>
    <property type="evidence" value="ECO:0007669"/>
    <property type="project" value="InterPro"/>
</dbReference>
<protein>
    <recommendedName>
        <fullName evidence="1">DNA/RNA non-specific endonuclease/pyrophosphatase/phosphodiesterase domain-containing protein</fullName>
    </recommendedName>
</protein>
<dbReference type="EMBL" id="PTRA01000001">
    <property type="protein sequence ID" value="PQA59849.1"/>
    <property type="molecule type" value="Genomic_DNA"/>
</dbReference>
<gene>
    <name evidence="2" type="ORF">C5O19_09565</name>
</gene>
<organism evidence="2 3">
    <name type="scientific">Siphonobacter curvatus</name>
    <dbReference type="NCBI Taxonomy" id="2094562"/>
    <lineage>
        <taxon>Bacteria</taxon>
        <taxon>Pseudomonadati</taxon>
        <taxon>Bacteroidota</taxon>
        <taxon>Cytophagia</taxon>
        <taxon>Cytophagales</taxon>
        <taxon>Cytophagaceae</taxon>
        <taxon>Siphonobacter</taxon>
    </lineage>
</organism>
<dbReference type="Gene3D" id="3.40.570.10">
    <property type="entry name" value="Extracellular Endonuclease, subunit A"/>
    <property type="match status" value="1"/>
</dbReference>
<comment type="caution">
    <text evidence="2">The sequence shown here is derived from an EMBL/GenBank/DDBJ whole genome shotgun (WGS) entry which is preliminary data.</text>
</comment>
<dbReference type="Pfam" id="PF01223">
    <property type="entry name" value="Endonuclease_NS"/>
    <property type="match status" value="1"/>
</dbReference>
<dbReference type="InterPro" id="IPR044929">
    <property type="entry name" value="DNA/RNA_non-sp_Endonuclease_sf"/>
</dbReference>
<accession>A0A2S7IQA7</accession>
<dbReference type="InterPro" id="IPR001604">
    <property type="entry name" value="Endo_G_ENPP1-like_dom"/>
</dbReference>
<dbReference type="AlphaFoldDB" id="A0A2S7IQA7"/>
<keyword evidence="3" id="KW-1185">Reference proteome</keyword>
<evidence type="ECO:0000313" key="2">
    <source>
        <dbReference type="EMBL" id="PQA59849.1"/>
    </source>
</evidence>
<dbReference type="GO" id="GO:0046872">
    <property type="term" value="F:metal ion binding"/>
    <property type="evidence" value="ECO:0007669"/>
    <property type="project" value="InterPro"/>
</dbReference>
<reference evidence="3" key="1">
    <citation type="submission" date="2018-02" db="EMBL/GenBank/DDBJ databases">
        <title>Genome sequencing of Solimonas sp. HR-BB.</title>
        <authorList>
            <person name="Lee Y."/>
            <person name="Jeon C.O."/>
        </authorList>
    </citation>
    <scope>NUCLEOTIDE SEQUENCE [LARGE SCALE GENOMIC DNA]</scope>
    <source>
        <strain evidence="3">HR-U</strain>
    </source>
</reference>
<dbReference type="SUPFAM" id="SSF54060">
    <property type="entry name" value="His-Me finger endonucleases"/>
    <property type="match status" value="1"/>
</dbReference>